<gene>
    <name evidence="1" type="ORF">QBC40DRAFT_13092</name>
</gene>
<name>A0AAN6XSR5_9PEZI</name>
<protein>
    <submittedName>
        <fullName evidence="1">Uncharacterized protein</fullName>
    </submittedName>
</protein>
<reference evidence="1" key="2">
    <citation type="submission" date="2023-05" db="EMBL/GenBank/DDBJ databases">
        <authorList>
            <consortium name="Lawrence Berkeley National Laboratory"/>
            <person name="Steindorff A."/>
            <person name="Hensen N."/>
            <person name="Bonometti L."/>
            <person name="Westerberg I."/>
            <person name="Brannstrom I.O."/>
            <person name="Guillou S."/>
            <person name="Cros-Aarteil S."/>
            <person name="Calhoun S."/>
            <person name="Haridas S."/>
            <person name="Kuo A."/>
            <person name="Mondo S."/>
            <person name="Pangilinan J."/>
            <person name="Riley R."/>
            <person name="Labutti K."/>
            <person name="Andreopoulos B."/>
            <person name="Lipzen A."/>
            <person name="Chen C."/>
            <person name="Yanf M."/>
            <person name="Daum C."/>
            <person name="Ng V."/>
            <person name="Clum A."/>
            <person name="Ohm R."/>
            <person name="Martin F."/>
            <person name="Silar P."/>
            <person name="Natvig D."/>
            <person name="Lalanne C."/>
            <person name="Gautier V."/>
            <person name="Ament-Velasquez S.L."/>
            <person name="Kruys A."/>
            <person name="Hutchinson M.I."/>
            <person name="Powell A.J."/>
            <person name="Barry K."/>
            <person name="Miller A.N."/>
            <person name="Grigoriev I.V."/>
            <person name="Debuchy R."/>
            <person name="Gladieux P."/>
            <person name="Thoren M.H."/>
            <person name="Johannesson H."/>
        </authorList>
    </citation>
    <scope>NUCLEOTIDE SEQUENCE</scope>
    <source>
        <strain evidence="1">CBS 315.58</strain>
    </source>
</reference>
<evidence type="ECO:0000313" key="1">
    <source>
        <dbReference type="EMBL" id="KAK4203882.1"/>
    </source>
</evidence>
<keyword evidence="2" id="KW-1185">Reference proteome</keyword>
<reference evidence="1" key="1">
    <citation type="journal article" date="2023" name="Mol. Phylogenet. Evol.">
        <title>Genome-scale phylogeny and comparative genomics of the fungal order Sordariales.</title>
        <authorList>
            <person name="Hensen N."/>
            <person name="Bonometti L."/>
            <person name="Westerberg I."/>
            <person name="Brannstrom I.O."/>
            <person name="Guillou S."/>
            <person name="Cros-Aarteil S."/>
            <person name="Calhoun S."/>
            <person name="Haridas S."/>
            <person name="Kuo A."/>
            <person name="Mondo S."/>
            <person name="Pangilinan J."/>
            <person name="Riley R."/>
            <person name="LaButti K."/>
            <person name="Andreopoulos B."/>
            <person name="Lipzen A."/>
            <person name="Chen C."/>
            <person name="Yan M."/>
            <person name="Daum C."/>
            <person name="Ng V."/>
            <person name="Clum A."/>
            <person name="Steindorff A."/>
            <person name="Ohm R.A."/>
            <person name="Martin F."/>
            <person name="Silar P."/>
            <person name="Natvig D.O."/>
            <person name="Lalanne C."/>
            <person name="Gautier V."/>
            <person name="Ament-Velasquez S.L."/>
            <person name="Kruys A."/>
            <person name="Hutchinson M.I."/>
            <person name="Powell A.J."/>
            <person name="Barry K."/>
            <person name="Miller A.N."/>
            <person name="Grigoriev I.V."/>
            <person name="Debuchy R."/>
            <person name="Gladieux P."/>
            <person name="Hiltunen Thoren M."/>
            <person name="Johannesson H."/>
        </authorList>
    </citation>
    <scope>NUCLEOTIDE SEQUENCE</scope>
    <source>
        <strain evidence="1">CBS 315.58</strain>
    </source>
</reference>
<dbReference type="Proteomes" id="UP001303160">
    <property type="component" value="Unassembled WGS sequence"/>
</dbReference>
<evidence type="ECO:0000313" key="2">
    <source>
        <dbReference type="Proteomes" id="UP001303160"/>
    </source>
</evidence>
<proteinExistence type="predicted"/>
<accession>A0AAN6XSR5</accession>
<organism evidence="1 2">
    <name type="scientific">Triangularia verruculosa</name>
    <dbReference type="NCBI Taxonomy" id="2587418"/>
    <lineage>
        <taxon>Eukaryota</taxon>
        <taxon>Fungi</taxon>
        <taxon>Dikarya</taxon>
        <taxon>Ascomycota</taxon>
        <taxon>Pezizomycotina</taxon>
        <taxon>Sordariomycetes</taxon>
        <taxon>Sordariomycetidae</taxon>
        <taxon>Sordariales</taxon>
        <taxon>Podosporaceae</taxon>
        <taxon>Triangularia</taxon>
    </lineage>
</organism>
<dbReference type="EMBL" id="MU863886">
    <property type="protein sequence ID" value="KAK4203882.1"/>
    <property type="molecule type" value="Genomic_DNA"/>
</dbReference>
<dbReference type="AlphaFoldDB" id="A0AAN6XSR5"/>
<comment type="caution">
    <text evidence="1">The sequence shown here is derived from an EMBL/GenBank/DDBJ whole genome shotgun (WGS) entry which is preliminary data.</text>
</comment>
<sequence length="220" mass="24936">MASMGWANIRMPCFVPPVLPLCQLFPCPSVRFPQPLARWISFAACRERHIVDPVFNSRYLPRDDDMGWPPGTLHEPCRPEQSFHGSGARFCLVQPLTSFQTAILFLVYGGWVRPRIPVLLLALATYADNFVMYPRLFLRQCCHDMTVLPVSLAPLMNALLWSPHPPSHPRLRYRTPPHGRFLSPMISRVLPFLDPTVHPRPPLPTSPVFRHSSPSDAIAA</sequence>